<keyword evidence="4" id="KW-1003">Cell membrane</keyword>
<dbReference type="CDD" id="cd00082">
    <property type="entry name" value="HisKA"/>
    <property type="match status" value="1"/>
</dbReference>
<keyword evidence="9" id="KW-0547">Nucleotide-binding</keyword>
<protein>
    <recommendedName>
        <fullName evidence="3">histidine kinase</fullName>
        <ecNumber evidence="3">2.7.13.3</ecNumber>
    </recommendedName>
</protein>
<reference evidence="18" key="1">
    <citation type="submission" date="2020-07" db="EMBL/GenBank/DDBJ databases">
        <title>Huge and variable diversity of episymbiotic CPR bacteria and DPANN archaea in groundwater ecosystems.</title>
        <authorList>
            <person name="He C.Y."/>
            <person name="Keren R."/>
            <person name="Whittaker M."/>
            <person name="Farag I.F."/>
            <person name="Doudna J."/>
            <person name="Cate J.H.D."/>
            <person name="Banfield J.F."/>
        </authorList>
    </citation>
    <scope>NUCLEOTIDE SEQUENCE</scope>
    <source>
        <strain evidence="18">NC_groundwater_1818_Pr3_B-0.1um_66_35</strain>
    </source>
</reference>
<evidence type="ECO:0000256" key="4">
    <source>
        <dbReference type="ARBA" id="ARBA00022475"/>
    </source>
</evidence>
<evidence type="ECO:0000256" key="6">
    <source>
        <dbReference type="ARBA" id="ARBA00022553"/>
    </source>
</evidence>
<evidence type="ECO:0000256" key="14">
    <source>
        <dbReference type="ARBA" id="ARBA00023136"/>
    </source>
</evidence>
<dbReference type="SMART" id="SM00388">
    <property type="entry name" value="HisKA"/>
    <property type="match status" value="1"/>
</dbReference>
<evidence type="ECO:0000256" key="2">
    <source>
        <dbReference type="ARBA" id="ARBA00004429"/>
    </source>
</evidence>
<dbReference type="PANTHER" id="PTHR44936">
    <property type="entry name" value="SENSOR PROTEIN CREC"/>
    <property type="match status" value="1"/>
</dbReference>
<dbReference type="SUPFAM" id="SSF55874">
    <property type="entry name" value="ATPase domain of HSP90 chaperone/DNA topoisomerase II/histidine kinase"/>
    <property type="match status" value="1"/>
</dbReference>
<evidence type="ECO:0000256" key="12">
    <source>
        <dbReference type="ARBA" id="ARBA00022989"/>
    </source>
</evidence>
<dbReference type="Proteomes" id="UP000782519">
    <property type="component" value="Unassembled WGS sequence"/>
</dbReference>
<dbReference type="PANTHER" id="PTHR44936:SF5">
    <property type="entry name" value="SENSOR HISTIDINE KINASE ENVZ"/>
    <property type="match status" value="1"/>
</dbReference>
<dbReference type="InterPro" id="IPR003594">
    <property type="entry name" value="HATPase_dom"/>
</dbReference>
<dbReference type="PRINTS" id="PR00344">
    <property type="entry name" value="BCTRLSENSOR"/>
</dbReference>
<evidence type="ECO:0000259" key="16">
    <source>
        <dbReference type="PROSITE" id="PS50109"/>
    </source>
</evidence>
<dbReference type="InterPro" id="IPR050980">
    <property type="entry name" value="2C_sensor_his_kinase"/>
</dbReference>
<comment type="catalytic activity">
    <reaction evidence="1">
        <text>ATP + protein L-histidine = ADP + protein N-phospho-L-histidine.</text>
        <dbReference type="EC" id="2.7.13.3"/>
    </reaction>
</comment>
<keyword evidence="10" id="KW-0418">Kinase</keyword>
<feature type="transmembrane region" description="Helical" evidence="15">
    <location>
        <begin position="17"/>
        <end position="38"/>
    </location>
</feature>
<feature type="transmembrane region" description="Helical" evidence="15">
    <location>
        <begin position="154"/>
        <end position="173"/>
    </location>
</feature>
<dbReference type="GO" id="GO:0000155">
    <property type="term" value="F:phosphorelay sensor kinase activity"/>
    <property type="evidence" value="ECO:0007669"/>
    <property type="project" value="InterPro"/>
</dbReference>
<keyword evidence="14 15" id="KW-0472">Membrane</keyword>
<evidence type="ECO:0000256" key="13">
    <source>
        <dbReference type="ARBA" id="ARBA00023012"/>
    </source>
</evidence>
<dbReference type="InterPro" id="IPR036097">
    <property type="entry name" value="HisK_dim/P_sf"/>
</dbReference>
<evidence type="ECO:0000256" key="8">
    <source>
        <dbReference type="ARBA" id="ARBA00022692"/>
    </source>
</evidence>
<dbReference type="SMART" id="SM00304">
    <property type="entry name" value="HAMP"/>
    <property type="match status" value="1"/>
</dbReference>
<keyword evidence="5" id="KW-0997">Cell inner membrane</keyword>
<dbReference type="EC" id="2.7.13.3" evidence="3"/>
<dbReference type="Pfam" id="PF02518">
    <property type="entry name" value="HATPase_c"/>
    <property type="match status" value="1"/>
</dbReference>
<evidence type="ECO:0000256" key="5">
    <source>
        <dbReference type="ARBA" id="ARBA00022519"/>
    </source>
</evidence>
<comment type="subcellular location">
    <subcellularLocation>
        <location evidence="2">Cell inner membrane</location>
        <topology evidence="2">Multi-pass membrane protein</topology>
    </subcellularLocation>
</comment>
<evidence type="ECO:0000256" key="1">
    <source>
        <dbReference type="ARBA" id="ARBA00000085"/>
    </source>
</evidence>
<keyword evidence="13" id="KW-0902">Two-component regulatory system</keyword>
<dbReference type="Pfam" id="PF00512">
    <property type="entry name" value="HisKA"/>
    <property type="match status" value="1"/>
</dbReference>
<dbReference type="PROSITE" id="PS50885">
    <property type="entry name" value="HAMP"/>
    <property type="match status" value="1"/>
</dbReference>
<evidence type="ECO:0000313" key="19">
    <source>
        <dbReference type="Proteomes" id="UP000782519"/>
    </source>
</evidence>
<dbReference type="SUPFAM" id="SSF47384">
    <property type="entry name" value="Homodimeric domain of signal transducing histidine kinase"/>
    <property type="match status" value="1"/>
</dbReference>
<evidence type="ECO:0000313" key="18">
    <source>
        <dbReference type="EMBL" id="MBI5129628.1"/>
    </source>
</evidence>
<dbReference type="GO" id="GO:0005524">
    <property type="term" value="F:ATP binding"/>
    <property type="evidence" value="ECO:0007669"/>
    <property type="project" value="UniProtKB-KW"/>
</dbReference>
<evidence type="ECO:0000259" key="17">
    <source>
        <dbReference type="PROSITE" id="PS50885"/>
    </source>
</evidence>
<evidence type="ECO:0000256" key="3">
    <source>
        <dbReference type="ARBA" id="ARBA00012438"/>
    </source>
</evidence>
<dbReference type="InterPro" id="IPR036890">
    <property type="entry name" value="HATPase_C_sf"/>
</dbReference>
<keyword evidence="12 15" id="KW-1133">Transmembrane helix</keyword>
<keyword evidence="11" id="KW-0067">ATP-binding</keyword>
<evidence type="ECO:0000256" key="7">
    <source>
        <dbReference type="ARBA" id="ARBA00022679"/>
    </source>
</evidence>
<feature type="domain" description="Histidine kinase" evidence="16">
    <location>
        <begin position="235"/>
        <end position="435"/>
    </location>
</feature>
<keyword evidence="6" id="KW-0597">Phosphoprotein</keyword>
<dbReference type="SMART" id="SM00387">
    <property type="entry name" value="HATPase_c"/>
    <property type="match status" value="1"/>
</dbReference>
<gene>
    <name evidence="18" type="ORF">HZA66_09315</name>
</gene>
<dbReference type="InterPro" id="IPR004358">
    <property type="entry name" value="Sig_transdc_His_kin-like_C"/>
</dbReference>
<dbReference type="InterPro" id="IPR003661">
    <property type="entry name" value="HisK_dim/P_dom"/>
</dbReference>
<dbReference type="PROSITE" id="PS50109">
    <property type="entry name" value="HIS_KIN"/>
    <property type="match status" value="1"/>
</dbReference>
<evidence type="ECO:0000256" key="11">
    <source>
        <dbReference type="ARBA" id="ARBA00022840"/>
    </source>
</evidence>
<dbReference type="Gene3D" id="3.30.565.10">
    <property type="entry name" value="Histidine kinase-like ATPase, C-terminal domain"/>
    <property type="match status" value="1"/>
</dbReference>
<keyword evidence="7" id="KW-0808">Transferase</keyword>
<dbReference type="InterPro" id="IPR003660">
    <property type="entry name" value="HAMP_dom"/>
</dbReference>
<comment type="caution">
    <text evidence="18">The sequence shown here is derived from an EMBL/GenBank/DDBJ whole genome shotgun (WGS) entry which is preliminary data.</text>
</comment>
<dbReference type="InterPro" id="IPR005467">
    <property type="entry name" value="His_kinase_dom"/>
</dbReference>
<dbReference type="CDD" id="cd00075">
    <property type="entry name" value="HATPase"/>
    <property type="match status" value="1"/>
</dbReference>
<proteinExistence type="predicted"/>
<name>A0A933RWF0_RHOPL</name>
<dbReference type="AlphaFoldDB" id="A0A933RWF0"/>
<feature type="domain" description="HAMP" evidence="17">
    <location>
        <begin position="175"/>
        <end position="227"/>
    </location>
</feature>
<keyword evidence="8 15" id="KW-0812">Transmembrane</keyword>
<dbReference type="EMBL" id="JACRJB010000024">
    <property type="protein sequence ID" value="MBI5129628.1"/>
    <property type="molecule type" value="Genomic_DNA"/>
</dbReference>
<dbReference type="GO" id="GO:0005886">
    <property type="term" value="C:plasma membrane"/>
    <property type="evidence" value="ECO:0007669"/>
    <property type="project" value="UniProtKB-SubCell"/>
</dbReference>
<organism evidence="18 19">
    <name type="scientific">Rhodopseudomonas palustris</name>
    <dbReference type="NCBI Taxonomy" id="1076"/>
    <lineage>
        <taxon>Bacteria</taxon>
        <taxon>Pseudomonadati</taxon>
        <taxon>Pseudomonadota</taxon>
        <taxon>Alphaproteobacteria</taxon>
        <taxon>Hyphomicrobiales</taxon>
        <taxon>Nitrobacteraceae</taxon>
        <taxon>Rhodopseudomonas</taxon>
    </lineage>
</organism>
<evidence type="ECO:0000256" key="9">
    <source>
        <dbReference type="ARBA" id="ARBA00022741"/>
    </source>
</evidence>
<accession>A0A933RWF0</accession>
<dbReference type="Gene3D" id="1.10.287.130">
    <property type="match status" value="1"/>
</dbReference>
<sequence length="438" mass="48142">MFKRLGRFRLNGIRSQVAVLVIASLIGTQALITASFLLRGPDQFGPHERREEFEIAIRLVAATPAEQRPQIISQIDSAFPQLELRLLDAAVVSPRSERDPPHLADVARRLGSLVRVFALPGGETRQVGIALPDGEAVAVAVPDMRRRPPFWGGPWMTALVGVIVSLAMFGLWADRALSTPLSTIAGAAENFKLDGTDDMLPESGPDEIRSLARALNRSRNRITALIDDRTRTLAAIGHDLRTPITRLRLRSEFIEDATQRDNMLRDLDQMRSMLDAVLSFLRNGRALEKMTRIDLASTLQLITDQFADLGYTVAYQGPEHAELMARPDDIRRAVTNLVDNAVRYGSAITVRLQAEPGRALIEVEDDGPGIPEASKASVMEPFVRGDDARNMDETSGFGLGLAIARTVSQTHGGELTLHDRKPHGLIVRITLPGERQQA</sequence>
<evidence type="ECO:0000256" key="10">
    <source>
        <dbReference type="ARBA" id="ARBA00022777"/>
    </source>
</evidence>
<dbReference type="Pfam" id="PF00672">
    <property type="entry name" value="HAMP"/>
    <property type="match status" value="1"/>
</dbReference>
<evidence type="ECO:0000256" key="15">
    <source>
        <dbReference type="SAM" id="Phobius"/>
    </source>
</evidence>